<feature type="transmembrane region" description="Helical" evidence="1">
    <location>
        <begin position="2155"/>
        <end position="2173"/>
    </location>
</feature>
<dbReference type="InterPro" id="IPR011050">
    <property type="entry name" value="Pectin_lyase_fold/virulence"/>
</dbReference>
<dbReference type="SUPFAM" id="SSF69304">
    <property type="entry name" value="Tricorn protease N-terminal domain"/>
    <property type="match status" value="1"/>
</dbReference>
<dbReference type="SUPFAM" id="SSF51126">
    <property type="entry name" value="Pectin lyase-like"/>
    <property type="match status" value="1"/>
</dbReference>
<name>Q228E9_TETTS</name>
<dbReference type="InterPro" id="IPR015943">
    <property type="entry name" value="WD40/YVTN_repeat-like_dom_sf"/>
</dbReference>
<feature type="transmembrane region" description="Helical" evidence="1">
    <location>
        <begin position="2046"/>
        <end position="2067"/>
    </location>
</feature>
<feature type="transmembrane region" description="Helical" evidence="1">
    <location>
        <begin position="1956"/>
        <end position="1981"/>
    </location>
</feature>
<dbReference type="OrthoDB" id="551205at2759"/>
<dbReference type="Proteomes" id="UP000009168">
    <property type="component" value="Unassembled WGS sequence"/>
</dbReference>
<gene>
    <name evidence="2" type="ORF">TTHERM_01586460</name>
</gene>
<evidence type="ECO:0000256" key="1">
    <source>
        <dbReference type="SAM" id="Phobius"/>
    </source>
</evidence>
<dbReference type="SMART" id="SM00710">
    <property type="entry name" value="PbH1"/>
    <property type="match status" value="6"/>
</dbReference>
<feature type="transmembrane region" description="Helical" evidence="1">
    <location>
        <begin position="1833"/>
        <end position="1855"/>
    </location>
</feature>
<dbReference type="HOGENOM" id="CLU_001085_1_0_1"/>
<keyword evidence="3" id="KW-1185">Reference proteome</keyword>
<dbReference type="GeneID" id="7829841"/>
<reference evidence="3" key="1">
    <citation type="journal article" date="2006" name="PLoS Biol.">
        <title>Macronuclear genome sequence of the ciliate Tetrahymena thermophila, a model eukaryote.</title>
        <authorList>
            <person name="Eisen J.A."/>
            <person name="Coyne R.S."/>
            <person name="Wu M."/>
            <person name="Wu D."/>
            <person name="Thiagarajan M."/>
            <person name="Wortman J.R."/>
            <person name="Badger J.H."/>
            <person name="Ren Q."/>
            <person name="Amedeo P."/>
            <person name="Jones K.M."/>
            <person name="Tallon L.J."/>
            <person name="Delcher A.L."/>
            <person name="Salzberg S.L."/>
            <person name="Silva J.C."/>
            <person name="Haas B.J."/>
            <person name="Majoros W.H."/>
            <person name="Farzad M."/>
            <person name="Carlton J.M."/>
            <person name="Smith R.K. Jr."/>
            <person name="Garg J."/>
            <person name="Pearlman R.E."/>
            <person name="Karrer K.M."/>
            <person name="Sun L."/>
            <person name="Manning G."/>
            <person name="Elde N.C."/>
            <person name="Turkewitz A.P."/>
            <person name="Asai D.J."/>
            <person name="Wilkes D.E."/>
            <person name="Wang Y."/>
            <person name="Cai H."/>
            <person name="Collins K."/>
            <person name="Stewart B.A."/>
            <person name="Lee S.R."/>
            <person name="Wilamowska K."/>
            <person name="Weinberg Z."/>
            <person name="Ruzzo W.L."/>
            <person name="Wloga D."/>
            <person name="Gaertig J."/>
            <person name="Frankel J."/>
            <person name="Tsao C.-C."/>
            <person name="Gorovsky M.A."/>
            <person name="Keeling P.J."/>
            <person name="Waller R.F."/>
            <person name="Patron N.J."/>
            <person name="Cherry J.M."/>
            <person name="Stover N.A."/>
            <person name="Krieger C.J."/>
            <person name="del Toro C."/>
            <person name="Ryder H.F."/>
            <person name="Williamson S.C."/>
            <person name="Barbeau R.A."/>
            <person name="Hamilton E.P."/>
            <person name="Orias E."/>
        </authorList>
    </citation>
    <scope>NUCLEOTIDE SEQUENCE [LARGE SCALE GENOMIC DNA]</scope>
    <source>
        <strain evidence="3">SB210</strain>
    </source>
</reference>
<evidence type="ECO:0000313" key="3">
    <source>
        <dbReference type="Proteomes" id="UP000009168"/>
    </source>
</evidence>
<keyword evidence="1 2" id="KW-0812">Transmembrane</keyword>
<dbReference type="PANTHER" id="PTHR11319">
    <property type="entry name" value="G PROTEIN-COUPLED RECEPTOR-RELATED"/>
    <property type="match status" value="1"/>
</dbReference>
<sequence>MLPSDILLIPQTNILIVLSNSQNYLQSSIFYTIDAETNQVRNIVEFKTQVFLIKYVPNMKSVIGINTSTFYVFDTYSMKIIYEAKVIDQAVYFDNFVDNSIAVMSSKNNIVIAYDIQKQQIVNTYYSTNSVYQLKCITFPNNEHIAILNDNIQLVLWNVETGVIINSIKTQAFSLTNMLLFPNSYILIYNINSTKIQFIDFSGYQQQQFKLIFEYDTQNVFKNYSLDFDPIKTFISQISVSQQTILQYDYLIIGHSNGQAMNFKLPKSYNQNFQLNLAFATKFDFIRFIMPDNILSIYICGQIDIKVVNFFNENQPIIQPLLNLGSSYFLARVPVQYQNQELYVSANQLFKNQLIQISDQSGIQNAQIVMNTDNTQVAYQVSTGGIMIVDIATQQYKNYHVLNNNNWQISNNAQFKYYVIKNSDHYSYVSFNFFDGLKSIIVLNLDTQTANYYHSPITQNNVYQMVRIDSQKIIVFLDKTLQLKQFSESDESVNLIKVFSSAIQTLKYLDYFNMIFAGDQTNGSIFAFKYNEQTKMFELFMQFKALIDQIILDIFVTPLSKMLFISGIYSSIFFDMSQCLTNKQSCLSCSLQFYFSNSQTLYNQQSSYGQGQLDYPYTTYQSMIQSFLITQRYKRTVLNVQYIQTIINVSNEYPIELQQYIFQFTFSNLIQLQIQPYYTKSTQPSTILLKGDFSFENFYSIYLTNVILMYNVTDDANCSLTFYSVYQQVVLNNIKIQNTNQNSYTDYCNKINLVNSYLLIENITLDSKHFKNQTYITSIFNQLSHTLIEVENLNIQGNQCDESVNQNYQKAVSLFKAGQISIRNVTITGNSFCNLNFISIVAQNQLTNLQFKLLNITISNNLIKSLSQGVLFTSLFSLLTQPDHMIIAQDIINFNNNIVQEQQIVNNQYFFTSLFQTSNIYNITLSNINSTDNHYLSFISSQRTLNFFTDTFICSYSDDYFNFYKGKPSSGCISLQEMSLIKMVNLHFFQKVAYDCNLIDISNSKIDKTQIQFYNSTFSKIYSIQSQQFNDTNPIAIRSSFMNDLLIQNCTFSQNVLAGIPNSIALSSSGLSIVNIVGNVLINQSSFLYLGSNSDINGLSILSENLSISRSTFDTSLSLSSLIQTKNSFNQNINIKGGFMRVKASNLQITQSNFQTSESQIGGFIYAISYSKIFVINITESNFSDSLIQLSGGIIFVDTLGSILEFSISNSLFKNIFQVAPESSLIQLSQDSFGKNAQINNFLRLNNVNFTNIYGEDISSIFSLAFCQLNISQSVYSFDQSINRQQIISLQLNSILYPSTYITSTKSQVYLEGVSIQEVQSLYQKSNNHQVFFSSQNSNFELKDCTVKNIVMSIGGISYFEQGSIDISNLQVNNIQFQPNMKSLRFIQNNSIIQNFVTVFYFTSSIINMSKSNATNIFCQNICEGGLGLIEKSELTIQNSNFSAINSNNGGVFSIINPQIKTTLNQNIFQNNTCNQNGGALQITSNYQLAFNIQILGNIFLNNTAQQGEGGSIYFYSQNSSADDSLIIQNSVIQKNKAYIGGGLKYEGIIPTLINNQISDNTAIFYGQNIFSYPSKLFLENRQEITSNYQGIQVQDNKIIISQQRTGGSIPNMNFTLRNDYGDIMQFGNKEMQQVFLTIQIDPQTPFFSEYYLRGESKAIYNFEGNCFQFKNIDLIGKPQTTVKLIIKSDLIRDSNSQQLTNNYYFEIQAYIQDCQIGQIPYKYNGFQECVICEKGTYSFDQTQCYKCPSGAECQGGSQITVDQGFWRKEQYDSNIIQCEHQQSNCVGGSYGDQICYKGHIGALCEECDIFGEVWGESYAKSSKYSCTLCSKIVGNLYIIATVTIWTLVSMIISIKGYENYQYKQYQSQFLQKIVRKKTYLRGNKKSNLTAKEDQTSVYIKIFTNYFQIISSVATFNLQVPSGIIEFPTSLGQPISQTINSLDCALKKFNSSMPIIYFRLIFSILLPVAYLVIFVVFLAIYQKIIKKEKDFPYYLIYTAYIFLLIYTQPDLVAQMIASLSCRQIGNVKYILSNVSMECYTQDFYKWGFGFILPFLFIFLFLLPYILIVQLKKAKNNLQLLEIKRKYGFLYKEYTQKCYYWEFVKMAQKLAIILQLNFYSQDIKTKGILVFITVTFYSISLMIYKPYKSNQINQLDHYSTNVCAISVLLGLFIYSNDYNYFVIMSLILIILINFLFILMMVRNIILDLSYEQRKNLALQTLGALIDKRYSKNYDNEKQKTLKSEQTLTNKITNLNLNFNIDINIEEHEKKQNEIEIKSSQLQIFEQFLGKKVQQSQRSLIQNEIQSQNEEDYHIEIDEKKSIEKELEQYKTMQIIN</sequence>
<dbReference type="PANTHER" id="PTHR11319:SF35">
    <property type="entry name" value="OUTER MEMBRANE PROTEIN PMPC-RELATED"/>
    <property type="match status" value="1"/>
</dbReference>
<dbReference type="KEGG" id="tet:TTHERM_01586460"/>
<dbReference type="EMBL" id="GG662352">
    <property type="protein sequence ID" value="EAR81665.4"/>
    <property type="molecule type" value="Genomic_DNA"/>
</dbReference>
<organism evidence="2 3">
    <name type="scientific">Tetrahymena thermophila (strain SB210)</name>
    <dbReference type="NCBI Taxonomy" id="312017"/>
    <lineage>
        <taxon>Eukaryota</taxon>
        <taxon>Sar</taxon>
        <taxon>Alveolata</taxon>
        <taxon>Ciliophora</taxon>
        <taxon>Intramacronucleata</taxon>
        <taxon>Oligohymenophorea</taxon>
        <taxon>Hymenostomatida</taxon>
        <taxon>Tetrahymenina</taxon>
        <taxon>Tetrahymenidae</taxon>
        <taxon>Tetrahymena</taxon>
    </lineage>
</organism>
<keyword evidence="1" id="KW-1133">Transmembrane helix</keyword>
<protein>
    <submittedName>
        <fullName evidence="2">Transmembrane protein, putative</fullName>
    </submittedName>
</protein>
<keyword evidence="1" id="KW-0472">Membrane</keyword>
<dbReference type="SUPFAM" id="SSF50978">
    <property type="entry name" value="WD40 repeat-like"/>
    <property type="match status" value="1"/>
</dbReference>
<feature type="transmembrane region" description="Helical" evidence="1">
    <location>
        <begin position="2179"/>
        <end position="2204"/>
    </location>
</feature>
<dbReference type="InParanoid" id="Q228E9"/>
<dbReference type="InterPro" id="IPR036322">
    <property type="entry name" value="WD40_repeat_dom_sf"/>
</dbReference>
<dbReference type="RefSeq" id="XP_001029328.4">
    <property type="nucleotide sequence ID" value="XM_001029328.4"/>
</dbReference>
<dbReference type="Gene3D" id="2.130.10.10">
    <property type="entry name" value="YVTN repeat-like/Quinoprotein amine dehydrogenase"/>
    <property type="match status" value="1"/>
</dbReference>
<proteinExistence type="predicted"/>
<feature type="transmembrane region" description="Helical" evidence="1">
    <location>
        <begin position="1993"/>
        <end position="2013"/>
    </location>
</feature>
<feature type="transmembrane region" description="Helical" evidence="1">
    <location>
        <begin position="2126"/>
        <end position="2143"/>
    </location>
</feature>
<evidence type="ECO:0000313" key="2">
    <source>
        <dbReference type="EMBL" id="EAR81665.4"/>
    </source>
</evidence>
<accession>Q228E9</accession>
<dbReference type="InterPro" id="IPR006626">
    <property type="entry name" value="PbH1"/>
</dbReference>